<feature type="compositionally biased region" description="Low complexity" evidence="1">
    <location>
        <begin position="310"/>
        <end position="319"/>
    </location>
</feature>
<feature type="region of interest" description="Disordered" evidence="1">
    <location>
        <begin position="1"/>
        <end position="31"/>
    </location>
</feature>
<evidence type="ECO:0000313" key="3">
    <source>
        <dbReference type="Proteomes" id="UP000244855"/>
    </source>
</evidence>
<feature type="compositionally biased region" description="Low complexity" evidence="1">
    <location>
        <begin position="654"/>
        <end position="667"/>
    </location>
</feature>
<name>A0A2V1DW24_9PLEO</name>
<feature type="compositionally biased region" description="Low complexity" evidence="1">
    <location>
        <begin position="1002"/>
        <end position="1022"/>
    </location>
</feature>
<feature type="compositionally biased region" description="Polar residues" evidence="1">
    <location>
        <begin position="215"/>
        <end position="226"/>
    </location>
</feature>
<feature type="region of interest" description="Disordered" evidence="1">
    <location>
        <begin position="759"/>
        <end position="824"/>
    </location>
</feature>
<feature type="compositionally biased region" description="Polar residues" evidence="1">
    <location>
        <begin position="1170"/>
        <end position="1197"/>
    </location>
</feature>
<sequence>MDNDNDTPITAPSPLPKNTADSTTTPSSNHPWLDDNISIHLHLARSWLQQKAIKKESDPKANPDREWAGLYSDDGSCLEVLSLETSATLQIIQTNPLTFSDGEATVRASLGQNTHLASSFAHGQFITLHKYTIRHTAYGPLRDRIIIVPEAISHSSVAHFGAQTTLKPITDCESVVSALQDLQDARIRLDRRCFLSSAEPANETMVPRHHHENDASQSSLNTQLPFGTQIPARSRPRLEDDEEVRHIGTRRMEPVLAGNTRREELHERTTDGEKRDEETREKLLKLWSTNQPAAPSKSPEAAERNRNQVASPAPRRASAQSNEETLRSRERPVQSTARKSTTAEPANPTPSGVEQLDESYIVQIPDGPNLTSSNEDELGDSDPSWLQLRPVASSAIVHPRQRSILDLPESWHKPGVGLKFPDANIPIEILEALKIKLRSSGEHTTSSIDAPPATIPEEQIDTSMEEIEGDIATTQESGQMSWPTSPAVKPPASSPAPRPPQNIARNNAGLPPDSSFEASTNVPIDEQSKNIPPSSPPELPAAQESDDEMELDVPRGLDDKSSVAGSQPTRPVETVQVKETPYIKDKKAPPAHRQQENIVDDPYKGASSHSVVYGTYNDAQPSADPFTEHTGAHNDANLVKTTADDVTMREAGVESSNEQSTTNSQNNLDVGGSLIDDEAKPVQVRDVDNDTSTTTSHAKRKLIHSPSRKSSREMKKRGIKFSSLGPPSPPRDIEARLREEKRHSLKNFRDQKKFEVAAAQLPQSTRMDTHFDTEAGAGSHDPSVPAVKREMSTSPSEPGSAARNSAQHSQQIQMVDRNATTPNTSFLNMQERLEDVDINMDLYEHPTPDKKRNDDRSRRSSPMDVDVTDNPAPRRVQDPHSSPTHEHNAQEQGPKPTTIFQHFKVVYPGYTGDHKHFSNLCKQMISLDKEDKMVPKWQWDDYVIRNKSHYSAYARQCVEDGEEPEPYHRFYKDHIRDTLHTKSVIKNRQTLVTALEELASLPNPSHSSFSSFNEASSNPPNFKESTPKEPPRNPTRNSLPALNRVSSSTVRTTSESPVSNELTPREPRPLSKQNRIPSENRPTSSSTRRKKRRTLPSTFAPHMSSTMEEPSASSPLPNRDPRAKQPTDRAPSSTSLNRPDPEGKQPVRASLPSSSTIPPKPNDDPPTTTSSAQPRNRQSRYSQRGSAFAPPSTTRNAFQLPPQQAQQQQQQQPATTAATPTGDPFRDYCRGLESVTSWTGSSEVRRRRSSPSRRR</sequence>
<gene>
    <name evidence="2" type="ORF">DM02DRAFT_613057</name>
</gene>
<feature type="compositionally biased region" description="Basic and acidic residues" evidence="1">
    <location>
        <begin position="677"/>
        <end position="688"/>
    </location>
</feature>
<feature type="compositionally biased region" description="Polar residues" evidence="1">
    <location>
        <begin position="1103"/>
        <end position="1116"/>
    </location>
</feature>
<evidence type="ECO:0000256" key="1">
    <source>
        <dbReference type="SAM" id="MobiDB-lite"/>
    </source>
</evidence>
<feature type="compositionally biased region" description="Basic and acidic residues" evidence="1">
    <location>
        <begin position="842"/>
        <end position="858"/>
    </location>
</feature>
<reference evidence="2 3" key="1">
    <citation type="journal article" date="2018" name="Sci. Rep.">
        <title>Comparative genomics provides insights into the lifestyle and reveals functional heterogeneity of dark septate endophytic fungi.</title>
        <authorList>
            <person name="Knapp D.G."/>
            <person name="Nemeth J.B."/>
            <person name="Barry K."/>
            <person name="Hainaut M."/>
            <person name="Henrissat B."/>
            <person name="Johnson J."/>
            <person name="Kuo A."/>
            <person name="Lim J.H.P."/>
            <person name="Lipzen A."/>
            <person name="Nolan M."/>
            <person name="Ohm R.A."/>
            <person name="Tamas L."/>
            <person name="Grigoriev I.V."/>
            <person name="Spatafora J.W."/>
            <person name="Nagy L.G."/>
            <person name="Kovacs G.M."/>
        </authorList>
    </citation>
    <scope>NUCLEOTIDE SEQUENCE [LARGE SCALE GENOMIC DNA]</scope>
    <source>
        <strain evidence="2 3">DSE2036</strain>
    </source>
</reference>
<proteinExistence type="predicted"/>
<protein>
    <recommendedName>
        <fullName evidence="4">Telomere replication protein EST3</fullName>
    </recommendedName>
</protein>
<dbReference type="EMBL" id="KZ805344">
    <property type="protein sequence ID" value="PVI02371.1"/>
    <property type="molecule type" value="Genomic_DNA"/>
</dbReference>
<feature type="compositionally biased region" description="Polar residues" evidence="1">
    <location>
        <begin position="1"/>
        <end position="10"/>
    </location>
</feature>
<dbReference type="STRING" id="97972.A0A2V1DW24"/>
<organism evidence="2 3">
    <name type="scientific">Periconia macrospinosa</name>
    <dbReference type="NCBI Taxonomy" id="97972"/>
    <lineage>
        <taxon>Eukaryota</taxon>
        <taxon>Fungi</taxon>
        <taxon>Dikarya</taxon>
        <taxon>Ascomycota</taxon>
        <taxon>Pezizomycotina</taxon>
        <taxon>Dothideomycetes</taxon>
        <taxon>Pleosporomycetidae</taxon>
        <taxon>Pleosporales</taxon>
        <taxon>Massarineae</taxon>
        <taxon>Periconiaceae</taxon>
        <taxon>Periconia</taxon>
    </lineage>
</organism>
<feature type="compositionally biased region" description="Basic and acidic residues" evidence="1">
    <location>
        <begin position="552"/>
        <end position="561"/>
    </location>
</feature>
<dbReference type="AlphaFoldDB" id="A0A2V1DW24"/>
<feature type="compositionally biased region" description="Basic and acidic residues" evidence="1">
    <location>
        <begin position="642"/>
        <end position="652"/>
    </location>
</feature>
<feature type="region of interest" description="Disordered" evidence="1">
    <location>
        <begin position="203"/>
        <end position="355"/>
    </location>
</feature>
<keyword evidence="3" id="KW-1185">Reference proteome</keyword>
<feature type="compositionally biased region" description="Basic and acidic residues" evidence="1">
    <location>
        <begin position="260"/>
        <end position="284"/>
    </location>
</feature>
<dbReference type="OrthoDB" id="3538943at2759"/>
<feature type="compositionally biased region" description="Low complexity" evidence="1">
    <location>
        <begin position="1201"/>
        <end position="1221"/>
    </location>
</feature>
<feature type="compositionally biased region" description="Pro residues" evidence="1">
    <location>
        <begin position="488"/>
        <end position="500"/>
    </location>
</feature>
<accession>A0A2V1DW24</accession>
<feature type="compositionally biased region" description="Polar residues" evidence="1">
    <location>
        <begin position="333"/>
        <end position="352"/>
    </location>
</feature>
<feature type="compositionally biased region" description="Basic and acidic residues" evidence="1">
    <location>
        <begin position="243"/>
        <end position="253"/>
    </location>
</feature>
<feature type="compositionally biased region" description="Basic residues" evidence="1">
    <location>
        <begin position="1245"/>
        <end position="1255"/>
    </location>
</feature>
<evidence type="ECO:0008006" key="4">
    <source>
        <dbReference type="Google" id="ProtNLM"/>
    </source>
</evidence>
<evidence type="ECO:0000313" key="2">
    <source>
        <dbReference type="EMBL" id="PVI02371.1"/>
    </source>
</evidence>
<feature type="compositionally biased region" description="Basic and acidic residues" evidence="1">
    <location>
        <begin position="875"/>
        <end position="889"/>
    </location>
</feature>
<feature type="compositionally biased region" description="Basic residues" evidence="1">
    <location>
        <begin position="697"/>
        <end position="719"/>
    </location>
</feature>
<feature type="compositionally biased region" description="Polar residues" evidence="1">
    <location>
        <begin position="792"/>
        <end position="824"/>
    </location>
</feature>
<feature type="region of interest" description="Disordered" evidence="1">
    <location>
        <begin position="1002"/>
        <end position="1255"/>
    </location>
</feature>
<feature type="region of interest" description="Disordered" evidence="1">
    <location>
        <begin position="474"/>
        <end position="732"/>
    </location>
</feature>
<feature type="compositionally biased region" description="Low complexity" evidence="1">
    <location>
        <begin position="1045"/>
        <end position="1059"/>
    </location>
</feature>
<feature type="compositionally biased region" description="Polar residues" evidence="1">
    <location>
        <begin position="19"/>
        <end position="30"/>
    </location>
</feature>
<dbReference type="Proteomes" id="UP000244855">
    <property type="component" value="Unassembled WGS sequence"/>
</dbReference>
<feature type="region of interest" description="Disordered" evidence="1">
    <location>
        <begin position="842"/>
        <end position="896"/>
    </location>
</feature>